<evidence type="ECO:0000256" key="6">
    <source>
        <dbReference type="ARBA" id="ARBA00031424"/>
    </source>
</evidence>
<evidence type="ECO:0000313" key="10">
    <source>
        <dbReference type="Proteomes" id="UP000324974"/>
    </source>
</evidence>
<organism evidence="9 10">
    <name type="scientific">Limnoglobus roseus</name>
    <dbReference type="NCBI Taxonomy" id="2598579"/>
    <lineage>
        <taxon>Bacteria</taxon>
        <taxon>Pseudomonadati</taxon>
        <taxon>Planctomycetota</taxon>
        <taxon>Planctomycetia</taxon>
        <taxon>Gemmatales</taxon>
        <taxon>Gemmataceae</taxon>
        <taxon>Limnoglobus</taxon>
    </lineage>
</organism>
<proteinExistence type="predicted"/>
<dbReference type="Gene3D" id="2.60.120.10">
    <property type="entry name" value="Jelly Rolls"/>
    <property type="match status" value="1"/>
</dbReference>
<feature type="site" description="Participates in a stacking interaction with the thymidine ring of dTDP-4-oxo-6-deoxyglucose" evidence="8">
    <location>
        <position position="139"/>
    </location>
</feature>
<dbReference type="GO" id="GO:0005829">
    <property type="term" value="C:cytosol"/>
    <property type="evidence" value="ECO:0007669"/>
    <property type="project" value="TreeGrafter"/>
</dbReference>
<evidence type="ECO:0000256" key="8">
    <source>
        <dbReference type="PIRSR" id="PIRSR600888-3"/>
    </source>
</evidence>
<accession>A0A5C1AGC0</accession>
<comment type="catalytic activity">
    <reaction evidence="1">
        <text>dTDP-4-dehydro-6-deoxy-alpha-D-glucose = dTDP-4-dehydro-beta-L-rhamnose</text>
        <dbReference type="Rhea" id="RHEA:16969"/>
        <dbReference type="ChEBI" id="CHEBI:57649"/>
        <dbReference type="ChEBI" id="CHEBI:62830"/>
        <dbReference type="EC" id="5.1.3.13"/>
    </reaction>
</comment>
<evidence type="ECO:0000256" key="2">
    <source>
        <dbReference type="ARBA" id="ARBA00001997"/>
    </source>
</evidence>
<evidence type="ECO:0000256" key="5">
    <source>
        <dbReference type="ARBA" id="ARBA00029758"/>
    </source>
</evidence>
<dbReference type="Pfam" id="PF00908">
    <property type="entry name" value="dTDP_sugar_isom"/>
    <property type="match status" value="1"/>
</dbReference>
<sequence>MNVAVPKFVEPSAIHDIKWIPLKFFNDARGWLVELFRNDLIDPNFHPVMAYISQTKPGVSRGPHEHIDQADYFCFFGPSTFRVYLWDAREKSPTFGKKEVREVGENSPYALIVPAGVVHAYKNVGDKDGLVFNGANRLYAGWLKQDPVDEIRHEKDANTPYQLD</sequence>
<keyword evidence="10" id="KW-1185">Reference proteome</keyword>
<evidence type="ECO:0000256" key="4">
    <source>
        <dbReference type="ARBA" id="ARBA00019595"/>
    </source>
</evidence>
<evidence type="ECO:0000256" key="7">
    <source>
        <dbReference type="ARBA" id="ARBA00033311"/>
    </source>
</evidence>
<dbReference type="InterPro" id="IPR011051">
    <property type="entry name" value="RmlC_Cupin_sf"/>
</dbReference>
<dbReference type="GO" id="GO:0000271">
    <property type="term" value="P:polysaccharide biosynthetic process"/>
    <property type="evidence" value="ECO:0007669"/>
    <property type="project" value="TreeGrafter"/>
</dbReference>
<dbReference type="GO" id="GO:0008830">
    <property type="term" value="F:dTDP-4-dehydrorhamnose 3,5-epimerase activity"/>
    <property type="evidence" value="ECO:0007669"/>
    <property type="project" value="UniProtKB-EC"/>
</dbReference>
<dbReference type="EC" id="5.1.3.13" evidence="3"/>
<reference evidence="10" key="1">
    <citation type="submission" date="2019-08" db="EMBL/GenBank/DDBJ databases">
        <title>Limnoglobus roseus gen. nov., sp. nov., a novel freshwater planctomycete with a giant genome from the family Gemmataceae.</title>
        <authorList>
            <person name="Kulichevskaya I.S."/>
            <person name="Naumoff D.G."/>
            <person name="Miroshnikov K."/>
            <person name="Ivanova A."/>
            <person name="Philippov D.A."/>
            <person name="Hakobyan A."/>
            <person name="Rijpstra I.C."/>
            <person name="Sinninghe Damste J.S."/>
            <person name="Liesack W."/>
            <person name="Dedysh S.N."/>
        </authorList>
    </citation>
    <scope>NUCLEOTIDE SEQUENCE [LARGE SCALE GENOMIC DNA]</scope>
    <source>
        <strain evidence="10">PX52</strain>
    </source>
</reference>
<dbReference type="AlphaFoldDB" id="A0A5C1AGC0"/>
<dbReference type="SUPFAM" id="SSF51182">
    <property type="entry name" value="RmlC-like cupins"/>
    <property type="match status" value="1"/>
</dbReference>
<dbReference type="OrthoDB" id="9800680at2"/>
<evidence type="ECO:0000313" key="9">
    <source>
        <dbReference type="EMBL" id="QEL16018.1"/>
    </source>
</evidence>
<evidence type="ECO:0000256" key="1">
    <source>
        <dbReference type="ARBA" id="ARBA00001298"/>
    </source>
</evidence>
<dbReference type="InterPro" id="IPR000888">
    <property type="entry name" value="RmlC-like"/>
</dbReference>
<name>A0A5C1AGC0_9BACT</name>
<dbReference type="EMBL" id="CP042425">
    <property type="protein sequence ID" value="QEL16018.1"/>
    <property type="molecule type" value="Genomic_DNA"/>
</dbReference>
<dbReference type="Proteomes" id="UP000324974">
    <property type="component" value="Chromosome"/>
</dbReference>
<protein>
    <recommendedName>
        <fullName evidence="4">dTDP-4-dehydrorhamnose 3,5-epimerase</fullName>
        <ecNumber evidence="3">5.1.3.13</ecNumber>
    </recommendedName>
    <alternativeName>
        <fullName evidence="6">Thymidine diphospho-4-keto-rhamnose 3,5-epimerase</fullName>
    </alternativeName>
    <alternativeName>
        <fullName evidence="5">dTDP-4-keto-6-deoxyglucose 3,5-epimerase</fullName>
    </alternativeName>
    <alternativeName>
        <fullName evidence="7">dTDP-6-deoxy-D-xylo-4-hexulose 3,5-epimerase</fullName>
    </alternativeName>
</protein>
<dbReference type="PANTHER" id="PTHR21047:SF2">
    <property type="entry name" value="THYMIDINE DIPHOSPHO-4-KETO-RHAMNOSE 3,5-EPIMERASE"/>
    <property type="match status" value="1"/>
</dbReference>
<dbReference type="RefSeq" id="WP_149110785.1">
    <property type="nucleotide sequence ID" value="NZ_CP042425.1"/>
</dbReference>
<dbReference type="InterPro" id="IPR014710">
    <property type="entry name" value="RmlC-like_jellyroll"/>
</dbReference>
<evidence type="ECO:0000256" key="3">
    <source>
        <dbReference type="ARBA" id="ARBA00012098"/>
    </source>
</evidence>
<comment type="function">
    <text evidence="2">Catalyzes the epimerization of the C3' and C5'positions of dTDP-6-deoxy-D-xylo-4-hexulose, forming dTDP-6-deoxy-L-lyxo-4-hexulose.</text>
</comment>
<dbReference type="GO" id="GO:0019305">
    <property type="term" value="P:dTDP-rhamnose biosynthetic process"/>
    <property type="evidence" value="ECO:0007669"/>
    <property type="project" value="TreeGrafter"/>
</dbReference>
<dbReference type="KEGG" id="lrs:PX52LOC_02956"/>
<gene>
    <name evidence="9" type="ORF">PX52LOC_02956</name>
</gene>
<dbReference type="PANTHER" id="PTHR21047">
    <property type="entry name" value="DTDP-6-DEOXY-D-GLUCOSE-3,5 EPIMERASE"/>
    <property type="match status" value="1"/>
</dbReference>